<sequence>MRQNQNVFTIFEEARRLYLQEGFDEAREQMAVYRQSVDYDSFPKQDKRSQKSVHFSVIIVSFNAGTALLQCLESVFNQTNTGFEVILIDNGGNEALHQQLADFPMLWVSPPINLLASEGRNVGAHFARGDRLIFLDDDATMDSEYVSNAREAMENHDFLAIRGRILPSVNPPKARPPLHYDLGVYPLPAVLITEGNMVIQKQAFVSVGGFDPLLFGHEGVELTSRCLQKFPNKGIYYWPKLLIYHDFVSAEKLEAKKARQTLAKKYIKKVSPLAGFLSEEYLIWYSLRPEGSAVEPVSSKNGKGATDGVSIIVRAGEDIRPVKKFLGSFVRYNTHKPVEILMPAAQPQEALSVIKPFIPRVFIRLLPPEIMSAQAPMSKIAKTARYGKILFLDESAVFESDVLPKLLECLFSAQVGFIGSKSDGANSDQHKILSPSSHGLLNSLFFLCNKALMVVPSVENLPANIAVYDLLEHFISVKKDITTPVGNIVDDCRSLTINDNLEYIKLINNAIKTGRPPVKEKIIAGMATIPSRLNTLPQVLERLKPQFDRIYVYLNGHEEVPECVQQDNISYAWSKNHGDLAAAGKFFFLPEAKNGYYFSLDDDFLYPDDYSYKMVTTLKKYNDRVPVCVHGSIFGEPLEWYFERIAVFGSRTGLEQDRFVTLAGTGTLAFHCNSINLNFSDFSPTPMCDLQVSIKARKNDLPIVALAREKNWLQLIEEDASKNAGLDYWNRMLIDDKGRTETAKKFNWGFDYYKQIILKLMNQIYPKIDRKELEEHLFDTDFIVSASSDKIPNHWNPEVSILFYTRKYQYLLRILKILNFVKQHSKYPDLQKLFPSKKEVLIPIKTKDVAILKEKTSKLLQEIKNLELDKIIIDTQKF</sequence>
<gene>
    <name evidence="2" type="ORF">D5R40_24680</name>
</gene>
<dbReference type="GO" id="GO:0016758">
    <property type="term" value="F:hexosyltransferase activity"/>
    <property type="evidence" value="ECO:0007669"/>
    <property type="project" value="UniProtKB-ARBA"/>
</dbReference>
<dbReference type="InterPro" id="IPR029044">
    <property type="entry name" value="Nucleotide-diphossugar_trans"/>
</dbReference>
<dbReference type="OrthoDB" id="6116224at2"/>
<dbReference type="InterPro" id="IPR001173">
    <property type="entry name" value="Glyco_trans_2-like"/>
</dbReference>
<dbReference type="AlphaFoldDB" id="A0A3N6P6D9"/>
<dbReference type="EMBL" id="RCBY01000192">
    <property type="protein sequence ID" value="RQH29538.1"/>
    <property type="molecule type" value="Genomic_DNA"/>
</dbReference>
<protein>
    <submittedName>
        <fullName evidence="2">Glycosyltransferase</fullName>
    </submittedName>
</protein>
<reference evidence="2 3" key="1">
    <citation type="journal article" date="2018" name="ACS Chem. Biol.">
        <title>Ketoreductase domain dysfunction expands chemodiversity: malyngamide biosynthesis in the cyanobacterium Okeania hirsuta.</title>
        <authorList>
            <person name="Moss N.A."/>
            <person name="Leao T."/>
            <person name="Rankin M."/>
            <person name="McCullough T.M."/>
            <person name="Qu P."/>
            <person name="Korobeynikov A."/>
            <person name="Smith J.L."/>
            <person name="Gerwick L."/>
            <person name="Gerwick W.H."/>
        </authorList>
    </citation>
    <scope>NUCLEOTIDE SEQUENCE [LARGE SCALE GENOMIC DNA]</scope>
    <source>
        <strain evidence="2 3">PAB10Feb10-1</strain>
    </source>
</reference>
<dbReference type="Gene3D" id="3.90.550.10">
    <property type="entry name" value="Spore Coat Polysaccharide Biosynthesis Protein SpsA, Chain A"/>
    <property type="match status" value="1"/>
</dbReference>
<dbReference type="SUPFAM" id="SSF53448">
    <property type="entry name" value="Nucleotide-diphospho-sugar transferases"/>
    <property type="match status" value="2"/>
</dbReference>
<keyword evidence="2" id="KW-0808">Transferase</keyword>
<feature type="domain" description="Glycosyltransferase 2-like" evidence="1">
    <location>
        <begin position="56"/>
        <end position="177"/>
    </location>
</feature>
<dbReference type="RefSeq" id="WP_124155336.1">
    <property type="nucleotide sequence ID" value="NZ_CAWOLW010000104.1"/>
</dbReference>
<organism evidence="2 3">
    <name type="scientific">Okeania hirsuta</name>
    <dbReference type="NCBI Taxonomy" id="1458930"/>
    <lineage>
        <taxon>Bacteria</taxon>
        <taxon>Bacillati</taxon>
        <taxon>Cyanobacteriota</taxon>
        <taxon>Cyanophyceae</taxon>
        <taxon>Oscillatoriophycideae</taxon>
        <taxon>Oscillatoriales</taxon>
        <taxon>Microcoleaceae</taxon>
        <taxon>Okeania</taxon>
    </lineage>
</organism>
<keyword evidence="3" id="KW-1185">Reference proteome</keyword>
<dbReference type="Pfam" id="PF00535">
    <property type="entry name" value="Glycos_transf_2"/>
    <property type="match status" value="1"/>
</dbReference>
<dbReference type="PANTHER" id="PTHR22916:SF3">
    <property type="entry name" value="UDP-GLCNAC:BETAGAL BETA-1,3-N-ACETYLGLUCOSAMINYLTRANSFERASE-LIKE PROTEIN 1"/>
    <property type="match status" value="1"/>
</dbReference>
<comment type="caution">
    <text evidence="2">The sequence shown here is derived from an EMBL/GenBank/DDBJ whole genome shotgun (WGS) entry which is preliminary data.</text>
</comment>
<evidence type="ECO:0000313" key="2">
    <source>
        <dbReference type="EMBL" id="RQH29538.1"/>
    </source>
</evidence>
<dbReference type="PANTHER" id="PTHR22916">
    <property type="entry name" value="GLYCOSYLTRANSFERASE"/>
    <property type="match status" value="1"/>
</dbReference>
<proteinExistence type="predicted"/>
<evidence type="ECO:0000259" key="1">
    <source>
        <dbReference type="Pfam" id="PF00535"/>
    </source>
</evidence>
<name>A0A3N6P6D9_9CYAN</name>
<dbReference type="Proteomes" id="UP000269154">
    <property type="component" value="Unassembled WGS sequence"/>
</dbReference>
<evidence type="ECO:0000313" key="3">
    <source>
        <dbReference type="Proteomes" id="UP000269154"/>
    </source>
</evidence>
<accession>A0A3N6P6D9</accession>